<name>A0AAJ0XAL2_9GAMM</name>
<reference evidence="1" key="2">
    <citation type="journal article" date="2020" name="Microorganisms">
        <title>Osmotic Adaptation and Compatible Solute Biosynthesis of Phototrophic Bacteria as Revealed from Genome Analyses.</title>
        <authorList>
            <person name="Imhoff J.F."/>
            <person name="Rahn T."/>
            <person name="Kunzel S."/>
            <person name="Keller A."/>
            <person name="Neulinger S.C."/>
        </authorList>
    </citation>
    <scope>NUCLEOTIDE SEQUENCE</scope>
    <source>
        <strain evidence="1">DSM 11080</strain>
    </source>
</reference>
<dbReference type="InterPro" id="IPR011008">
    <property type="entry name" value="Dimeric_a/b-barrel"/>
</dbReference>
<comment type="caution">
    <text evidence="1">The sequence shown here is derived from an EMBL/GenBank/DDBJ whole genome shotgun (WGS) entry which is preliminary data.</text>
</comment>
<dbReference type="Proteomes" id="UP001296776">
    <property type="component" value="Unassembled WGS sequence"/>
</dbReference>
<reference evidence="1" key="1">
    <citation type="submission" date="2017-08" db="EMBL/GenBank/DDBJ databases">
        <authorList>
            <person name="Imhoff J.F."/>
            <person name="Rahn T."/>
            <person name="Kuenzel S."/>
            <person name="Neulinger S.C."/>
        </authorList>
    </citation>
    <scope>NUCLEOTIDE SEQUENCE</scope>
    <source>
        <strain evidence="1">DSM 11080</strain>
    </source>
</reference>
<keyword evidence="2" id="KW-1185">Reference proteome</keyword>
<evidence type="ECO:0000313" key="1">
    <source>
        <dbReference type="EMBL" id="MBK1705275.1"/>
    </source>
</evidence>
<evidence type="ECO:0000313" key="2">
    <source>
        <dbReference type="Proteomes" id="UP001296776"/>
    </source>
</evidence>
<gene>
    <name evidence="1" type="ORF">CKO40_12155</name>
</gene>
<dbReference type="EMBL" id="NRSJ01000020">
    <property type="protein sequence ID" value="MBK1705275.1"/>
    <property type="molecule type" value="Genomic_DNA"/>
</dbReference>
<proteinExistence type="predicted"/>
<dbReference type="AlphaFoldDB" id="A0AAJ0XAL2"/>
<dbReference type="InterPro" id="IPR049574">
    <property type="entry name" value="CrtA-like"/>
</dbReference>
<sequence length="232" mass="26886">MPTNRVTFSFFQYPRSYSPAAFMFMGFRRLFIGDDVPEGDVRLMGCGGGDGFSIWPDPRTYCLMSALPDPADDRRLRHSRFYQRIAGPSRKQLHIELEPISGHGRWDGEEPFQYTGNQPDDGSIVVLTHARVHRRCMRAFWRSVPAIRNHLRTAAGCRFHIGFGEHPLLTLATFSLWDNIERVREFAYHQSPHHQTLRAARREGWLSESIFVRFRVLGIDGDLDAWPQRLLQ</sequence>
<protein>
    <recommendedName>
        <fullName evidence="3">Spheroidene monooxygenase</fullName>
    </recommendedName>
</protein>
<dbReference type="RefSeq" id="WP_200346491.1">
    <property type="nucleotide sequence ID" value="NZ_NRSJ01000020.1"/>
</dbReference>
<accession>A0AAJ0XAL2</accession>
<organism evidence="1 2">
    <name type="scientific">Halochromatium glycolicum</name>
    <dbReference type="NCBI Taxonomy" id="85075"/>
    <lineage>
        <taxon>Bacteria</taxon>
        <taxon>Pseudomonadati</taxon>
        <taxon>Pseudomonadota</taxon>
        <taxon>Gammaproteobacteria</taxon>
        <taxon>Chromatiales</taxon>
        <taxon>Chromatiaceae</taxon>
        <taxon>Halochromatium</taxon>
    </lineage>
</organism>
<evidence type="ECO:0008006" key="3">
    <source>
        <dbReference type="Google" id="ProtNLM"/>
    </source>
</evidence>
<dbReference type="CDD" id="cd21650">
    <property type="entry name" value="CrtA-like"/>
    <property type="match status" value="1"/>
</dbReference>
<dbReference type="SUPFAM" id="SSF54909">
    <property type="entry name" value="Dimeric alpha+beta barrel"/>
    <property type="match status" value="1"/>
</dbReference>